<dbReference type="AlphaFoldDB" id="D5G4E7"/>
<evidence type="ECO:0000313" key="2">
    <source>
        <dbReference type="EMBL" id="CAZ79390.1"/>
    </source>
</evidence>
<accession>D5G4E7</accession>
<organism evidence="2 3">
    <name type="scientific">Tuber melanosporum (strain Mel28)</name>
    <name type="common">Perigord black truffle</name>
    <dbReference type="NCBI Taxonomy" id="656061"/>
    <lineage>
        <taxon>Eukaryota</taxon>
        <taxon>Fungi</taxon>
        <taxon>Dikarya</taxon>
        <taxon>Ascomycota</taxon>
        <taxon>Pezizomycotina</taxon>
        <taxon>Pezizomycetes</taxon>
        <taxon>Pezizales</taxon>
        <taxon>Tuberaceae</taxon>
        <taxon>Tuber</taxon>
    </lineage>
</organism>
<dbReference type="Proteomes" id="UP000006911">
    <property type="component" value="Unassembled WGS sequence"/>
</dbReference>
<feature type="transmembrane region" description="Helical" evidence="1">
    <location>
        <begin position="31"/>
        <end position="48"/>
    </location>
</feature>
<keyword evidence="1" id="KW-1133">Transmembrane helix</keyword>
<dbReference type="HOGENOM" id="CLU_2656248_0_0_1"/>
<dbReference type="KEGG" id="tml:GSTUM_00004075001"/>
<sequence length="76" mass="8233">MMITRVVRGGVTCLSAVSIVSIYRIKFVPPHPGGGLFCFAFGFILSALPRCYRTVRVLGFTSSRALCSAGDSTRFI</sequence>
<keyword evidence="1" id="KW-0812">Transmembrane</keyword>
<dbReference type="EMBL" id="FN429986">
    <property type="protein sequence ID" value="CAZ79390.1"/>
    <property type="molecule type" value="Genomic_DNA"/>
</dbReference>
<proteinExistence type="predicted"/>
<keyword evidence="3" id="KW-1185">Reference proteome</keyword>
<keyword evidence="1" id="KW-0472">Membrane</keyword>
<reference evidence="2 3" key="1">
    <citation type="journal article" date="2010" name="Nature">
        <title>Perigord black truffle genome uncovers evolutionary origins and mechanisms of symbiosis.</title>
        <authorList>
            <person name="Martin F."/>
            <person name="Kohler A."/>
            <person name="Murat C."/>
            <person name="Balestrini R."/>
            <person name="Coutinho P.M."/>
            <person name="Jaillon O."/>
            <person name="Montanini B."/>
            <person name="Morin E."/>
            <person name="Noel B."/>
            <person name="Percudani R."/>
            <person name="Porcel B."/>
            <person name="Rubini A."/>
            <person name="Amicucci A."/>
            <person name="Amselem J."/>
            <person name="Anthouard V."/>
            <person name="Arcioni S."/>
            <person name="Artiguenave F."/>
            <person name="Aury J.M."/>
            <person name="Ballario P."/>
            <person name="Bolchi A."/>
            <person name="Brenna A."/>
            <person name="Brun A."/>
            <person name="Buee M."/>
            <person name="Cantarel B."/>
            <person name="Chevalier G."/>
            <person name="Couloux A."/>
            <person name="Da Silva C."/>
            <person name="Denoeud F."/>
            <person name="Duplessis S."/>
            <person name="Ghignone S."/>
            <person name="Hilselberger B."/>
            <person name="Iotti M."/>
            <person name="Marcais B."/>
            <person name="Mello A."/>
            <person name="Miranda M."/>
            <person name="Pacioni G."/>
            <person name="Quesneville H."/>
            <person name="Riccioni C."/>
            <person name="Ruotolo R."/>
            <person name="Splivallo R."/>
            <person name="Stocchi V."/>
            <person name="Tisserant E."/>
            <person name="Viscomi A.R."/>
            <person name="Zambonelli A."/>
            <person name="Zampieri E."/>
            <person name="Henrissat B."/>
            <person name="Lebrun M.H."/>
            <person name="Paolocci F."/>
            <person name="Bonfante P."/>
            <person name="Ottonello S."/>
            <person name="Wincker P."/>
        </authorList>
    </citation>
    <scope>NUCLEOTIDE SEQUENCE [LARGE SCALE GENOMIC DNA]</scope>
    <source>
        <strain evidence="2 3">Mel28</strain>
    </source>
</reference>
<dbReference type="InParanoid" id="D5G4E7"/>
<protein>
    <submittedName>
        <fullName evidence="2">(Perigord truffle) hypothetical protein</fullName>
    </submittedName>
</protein>
<feature type="transmembrane region" description="Helical" evidence="1">
    <location>
        <begin position="7"/>
        <end position="25"/>
    </location>
</feature>
<gene>
    <name evidence="2" type="ORF">GSTUM_00004075001</name>
</gene>
<name>D5G4E7_TUBMM</name>
<evidence type="ECO:0000256" key="1">
    <source>
        <dbReference type="SAM" id="Phobius"/>
    </source>
</evidence>
<evidence type="ECO:0000313" key="3">
    <source>
        <dbReference type="Proteomes" id="UP000006911"/>
    </source>
</evidence>